<dbReference type="InterPro" id="IPR003115">
    <property type="entry name" value="ParB_N"/>
</dbReference>
<comment type="similarity">
    <text evidence="1">Belongs to the ParB family.</text>
</comment>
<dbReference type="AlphaFoldDB" id="A0AAU7U5I5"/>
<dbReference type="GO" id="GO:0007059">
    <property type="term" value="P:chromosome segregation"/>
    <property type="evidence" value="ECO:0007669"/>
    <property type="project" value="TreeGrafter"/>
</dbReference>
<evidence type="ECO:0000313" key="5">
    <source>
        <dbReference type="EMBL" id="XBV83628.1"/>
    </source>
</evidence>
<feature type="domain" description="ParB-like N-terminal" evidence="4">
    <location>
        <begin position="33"/>
        <end position="123"/>
    </location>
</feature>
<dbReference type="FunFam" id="3.90.1530.30:FF:000001">
    <property type="entry name" value="Chromosome partitioning protein ParB"/>
    <property type="match status" value="1"/>
</dbReference>
<evidence type="ECO:0000259" key="4">
    <source>
        <dbReference type="SMART" id="SM00470"/>
    </source>
</evidence>
<dbReference type="RefSeq" id="WP_350241242.1">
    <property type="nucleotide sequence ID" value="NZ_CP158297.1"/>
</dbReference>
<dbReference type="PANTHER" id="PTHR33375">
    <property type="entry name" value="CHROMOSOME-PARTITIONING PROTEIN PARB-RELATED"/>
    <property type="match status" value="1"/>
</dbReference>
<keyword evidence="5" id="KW-0614">Plasmid</keyword>
<sequence>MARRPRPAVGGQLDALVGGGRLEQLVHAPKVVQAVALSQLTAMPGQPRRSFDPATLADLARSLQAQGVLQPLLVRPGPRGRFEIVAGERRFRAAQLAGLDEVPVVVRELDDAEAQTLALVENLQREDLNPVDRVDATAQLIAQALEVPTTRVPAQLSALQKHPEAAGHPALIARVEEVFSVVGGSWRSFLTHQLPVLRFPDDVLAAVRSGQVEYTKGAVLARVVDPAERARLLALARDGASLQALRAAARPERQVDERQGRVDRVTRALRRPEQLGRLPAAERKRVDQLIAELDRLLGSGTGTQRRATSTTPKATRRSSRTP</sequence>
<feature type="region of interest" description="Disordered" evidence="3">
    <location>
        <begin position="297"/>
        <end position="322"/>
    </location>
</feature>
<evidence type="ECO:0000256" key="1">
    <source>
        <dbReference type="ARBA" id="ARBA00006295"/>
    </source>
</evidence>
<accession>A0AAU7U5I5</accession>
<keyword evidence="2" id="KW-0238">DNA-binding</keyword>
<dbReference type="Gene3D" id="3.90.1530.30">
    <property type="match status" value="1"/>
</dbReference>
<dbReference type="SUPFAM" id="SSF109709">
    <property type="entry name" value="KorB DNA-binding domain-like"/>
    <property type="match status" value="1"/>
</dbReference>
<dbReference type="CDD" id="cd16393">
    <property type="entry name" value="SPO0J_N"/>
    <property type="match status" value="1"/>
</dbReference>
<evidence type="ECO:0000256" key="3">
    <source>
        <dbReference type="SAM" id="MobiDB-lite"/>
    </source>
</evidence>
<dbReference type="SUPFAM" id="SSF110849">
    <property type="entry name" value="ParB/Sulfiredoxin"/>
    <property type="match status" value="1"/>
</dbReference>
<dbReference type="KEGG" id="dsc:ABOD76_02780"/>
<proteinExistence type="inferred from homology"/>
<feature type="compositionally biased region" description="Polar residues" evidence="3">
    <location>
        <begin position="302"/>
        <end position="313"/>
    </location>
</feature>
<dbReference type="InterPro" id="IPR050336">
    <property type="entry name" value="Chromosome_partition/occlusion"/>
</dbReference>
<geneLocation type="plasmid" evidence="5">
    <name>pDson01</name>
</geneLocation>
<dbReference type="PANTHER" id="PTHR33375:SF7">
    <property type="entry name" value="CHROMOSOME 2-PARTITIONING PROTEIN PARB-RELATED"/>
    <property type="match status" value="1"/>
</dbReference>
<evidence type="ECO:0000256" key="2">
    <source>
        <dbReference type="ARBA" id="ARBA00023125"/>
    </source>
</evidence>
<protein>
    <submittedName>
        <fullName evidence="5">ParB/RepB/Spo0J family partition protein</fullName>
    </submittedName>
</protein>
<dbReference type="InterPro" id="IPR036086">
    <property type="entry name" value="ParB/Sulfiredoxin_sf"/>
</dbReference>
<dbReference type="InterPro" id="IPR004437">
    <property type="entry name" value="ParB/RepB/Spo0J"/>
</dbReference>
<dbReference type="GO" id="GO:0005694">
    <property type="term" value="C:chromosome"/>
    <property type="evidence" value="ECO:0007669"/>
    <property type="project" value="TreeGrafter"/>
</dbReference>
<reference evidence="5" key="1">
    <citation type="submission" date="2024-06" db="EMBL/GenBank/DDBJ databases">
        <title>Draft Genome Sequence of Deinococcus sonorensis Type Strain KR-87, a Biofilm Producing Representative of the Genus Deinococcus.</title>
        <authorList>
            <person name="Boren L.S."/>
            <person name="Grosso R.A."/>
            <person name="Hugenberg-Cox A.N."/>
            <person name="Hill J.T.E."/>
            <person name="Albert C.M."/>
            <person name="Tuohy J.M."/>
        </authorList>
    </citation>
    <scope>NUCLEOTIDE SEQUENCE</scope>
    <source>
        <strain evidence="5">KR-87</strain>
        <plasmid evidence="5">pDson01</plasmid>
    </source>
</reference>
<dbReference type="EMBL" id="CP158297">
    <property type="protein sequence ID" value="XBV83628.1"/>
    <property type="molecule type" value="Genomic_DNA"/>
</dbReference>
<dbReference type="GO" id="GO:0003677">
    <property type="term" value="F:DNA binding"/>
    <property type="evidence" value="ECO:0007669"/>
    <property type="project" value="UniProtKB-KW"/>
</dbReference>
<organism evidence="5">
    <name type="scientific">Deinococcus sonorensis KR-87</name>
    <dbReference type="NCBI Taxonomy" id="694439"/>
    <lineage>
        <taxon>Bacteria</taxon>
        <taxon>Thermotogati</taxon>
        <taxon>Deinococcota</taxon>
        <taxon>Deinococci</taxon>
        <taxon>Deinococcales</taxon>
        <taxon>Deinococcaceae</taxon>
        <taxon>Deinococcus</taxon>
    </lineage>
</organism>
<name>A0AAU7U5I5_9DEIO</name>
<dbReference type="SMART" id="SM00470">
    <property type="entry name" value="ParB"/>
    <property type="match status" value="1"/>
</dbReference>
<dbReference type="NCBIfam" id="TIGR00180">
    <property type="entry name" value="parB_part"/>
    <property type="match status" value="1"/>
</dbReference>
<gene>
    <name evidence="5" type="ORF">ABOD76_02780</name>
</gene>
<dbReference type="Gene3D" id="1.10.10.2830">
    <property type="match status" value="1"/>
</dbReference>
<dbReference type="Pfam" id="PF02195">
    <property type="entry name" value="ParB_N"/>
    <property type="match status" value="1"/>
</dbReference>